<dbReference type="EMBL" id="CM037156">
    <property type="protein sequence ID" value="KAH7836630.1"/>
    <property type="molecule type" value="Genomic_DNA"/>
</dbReference>
<comment type="caution">
    <text evidence="1">The sequence shown here is derived from an EMBL/GenBank/DDBJ whole genome shotgun (WGS) entry which is preliminary data.</text>
</comment>
<accession>A0ACB7X7S9</accession>
<name>A0ACB7X7S9_9ERIC</name>
<evidence type="ECO:0000313" key="1">
    <source>
        <dbReference type="EMBL" id="KAH7836630.1"/>
    </source>
</evidence>
<dbReference type="Proteomes" id="UP000828048">
    <property type="component" value="Chromosome 6"/>
</dbReference>
<gene>
    <name evidence="1" type="ORF">Vadar_003719</name>
</gene>
<protein>
    <submittedName>
        <fullName evidence="1">Uncharacterized protein</fullName>
    </submittedName>
</protein>
<sequence>MMELGGGGEGRGRWSSLVAAVEYNTTSLHSPRNLRHFPKRPFLTLPSKSLSTGISRIKVRFGGEFGSRSMSTTSSSRAVEQVSNLLSGKNDDHGGVIVEMSTEPVDPVVFRSLLRASIAQWSREGKKGVWIKLPIELVNLAEPAVKEGFYFHHAEPKYLMLVYWIPETANTLPANATHRVGIGAFVMNEKKEVLVVQENCGIFRGTGVWKFPTGVVEEGEDICDAAVREVKEETGIDSKFVEILAFRQSHKSFFEKSDLFFVCLLQPLSFDIQPQESEIEAAQWMPFEEYTAQRFVQQTYFWKYITEYPKNNLFMISSPKQLILLASFPAPVSIFFHSSRIDPSNFHRQYIMEVEVISRERIKPSSPTPPHLKTYKISLLDQLFPPAHVPLVFFYPNTQTTIPVPDLIAKTSLSFKHSLAQTLTTFYPFAGKIKDRVSVDCNDEGVYYVETRVGNPIFEFLRKPDTWLTQHLLPRESADEMDSTAGINVVMIQVNLFKCGGIALSICTSHKIIDGHTCSTFLKAWADTAQGSGIACPSFIPSNSLFPQNHSLPEGSTLFLWSSQFNQSKYVTRRFLFSSPALTSLKTKAASSSFVPTRVEALTGLIWKCAISASKSTNGTQKPSVLSLAVDFRRKLFPPPSKFFMGNLFWSAVAQYKPDTGAELHCLVGNLRNAISKINGDFVSQMQGEEGFFKVIECLKDLRDAYSDERASYYSCTSTCNSGLSEADFGWGKPTWVSLGGVEDSLLRNLIFLMDTRSGNGIEAWVTLSEEDMAAFQRDPELLAFASVEPSPLELDHSPLLARA</sequence>
<reference evidence="1 2" key="1">
    <citation type="journal article" date="2021" name="Hortic Res">
        <title>High-quality reference genome and annotation aids understanding of berry development for evergreen blueberry (Vaccinium darrowii).</title>
        <authorList>
            <person name="Yu J."/>
            <person name="Hulse-Kemp A.M."/>
            <person name="Babiker E."/>
            <person name="Staton M."/>
        </authorList>
    </citation>
    <scope>NUCLEOTIDE SEQUENCE [LARGE SCALE GENOMIC DNA]</scope>
    <source>
        <strain evidence="2">cv. NJ 8807/NJ 8810</strain>
        <tissue evidence="1">Young leaf</tissue>
    </source>
</reference>
<organism evidence="1 2">
    <name type="scientific">Vaccinium darrowii</name>
    <dbReference type="NCBI Taxonomy" id="229202"/>
    <lineage>
        <taxon>Eukaryota</taxon>
        <taxon>Viridiplantae</taxon>
        <taxon>Streptophyta</taxon>
        <taxon>Embryophyta</taxon>
        <taxon>Tracheophyta</taxon>
        <taxon>Spermatophyta</taxon>
        <taxon>Magnoliopsida</taxon>
        <taxon>eudicotyledons</taxon>
        <taxon>Gunneridae</taxon>
        <taxon>Pentapetalae</taxon>
        <taxon>asterids</taxon>
        <taxon>Ericales</taxon>
        <taxon>Ericaceae</taxon>
        <taxon>Vaccinioideae</taxon>
        <taxon>Vaccinieae</taxon>
        <taxon>Vaccinium</taxon>
    </lineage>
</organism>
<evidence type="ECO:0000313" key="2">
    <source>
        <dbReference type="Proteomes" id="UP000828048"/>
    </source>
</evidence>
<keyword evidence="2" id="KW-1185">Reference proteome</keyword>
<proteinExistence type="predicted"/>